<keyword evidence="12" id="KW-1185">Reference proteome</keyword>
<dbReference type="Proteomes" id="UP000008372">
    <property type="component" value="Unassembled WGS sequence"/>
</dbReference>
<dbReference type="GO" id="GO:0003964">
    <property type="term" value="F:RNA-directed DNA polymerase activity"/>
    <property type="evidence" value="ECO:0007669"/>
    <property type="project" value="UniProtKB-KW"/>
</dbReference>
<evidence type="ECO:0000313" key="11">
    <source>
        <dbReference type="EMBL" id="GAC02868.1"/>
    </source>
</evidence>
<dbReference type="SUPFAM" id="SSF56672">
    <property type="entry name" value="DNA/RNA polymerases"/>
    <property type="match status" value="1"/>
</dbReference>
<evidence type="ECO:0000256" key="4">
    <source>
        <dbReference type="ARBA" id="ARBA00022723"/>
    </source>
</evidence>
<dbReference type="PANTHER" id="PTHR34047:SF7">
    <property type="entry name" value="RNA-DIRECTED DNA POLYMERASE"/>
    <property type="match status" value="1"/>
</dbReference>
<feature type="domain" description="Reverse transcriptase" evidence="10">
    <location>
        <begin position="31"/>
        <end position="243"/>
    </location>
</feature>
<evidence type="ECO:0000256" key="6">
    <source>
        <dbReference type="ARBA" id="ARBA00022918"/>
    </source>
</evidence>
<comment type="similarity">
    <text evidence="8">Belongs to the bacterial reverse transcriptase family.</text>
</comment>
<sequence>MSSNNIYSLKNLGLPALKKIEDFAFVTRLSQGRITYLAYRTEHLYKTYDVPKKSGKKREIAQPNRELKAVQAWILRNILDKLSSSPHSKGFDLGTSILENAVPHQGANYILTLDLEDFFPSISANKVYSIFSSIGYNKEVSSLLTNLCVFKGGLPQGAPTSPKLANLVSAKLDARIHGYAGPKGIVYTRYADDLTLSAQSVQKLEKAKNFIDKIITDEDLVINRSKTKLCGTKRQKKITGLVLSQNNVGIGREKLREIRAKIHYLFIGKNIDYSHVNGFLAFTYGVDKKSYTKLYRFIEKMKAKYPSSEAVTELHNKAIKRI</sequence>
<dbReference type="InterPro" id="IPR051083">
    <property type="entry name" value="GrpII_Intron_Splice-Mob/Def"/>
</dbReference>
<comment type="caution">
    <text evidence="11">The sequence shown here is derived from an EMBL/GenBank/DDBJ whole genome shotgun (WGS) entry which is preliminary data.</text>
</comment>
<dbReference type="RefSeq" id="WP_008301643.1">
    <property type="nucleotide sequence ID" value="NZ_BAEK01000003.1"/>
</dbReference>
<dbReference type="PRINTS" id="PR00866">
    <property type="entry name" value="RNADNAPOLMS"/>
</dbReference>
<dbReference type="CDD" id="cd03487">
    <property type="entry name" value="RT_Bac_retron_II"/>
    <property type="match status" value="1"/>
</dbReference>
<evidence type="ECO:0000256" key="1">
    <source>
        <dbReference type="ARBA" id="ARBA00012493"/>
    </source>
</evidence>
<evidence type="ECO:0000256" key="3">
    <source>
        <dbReference type="ARBA" id="ARBA00022695"/>
    </source>
</evidence>
<keyword evidence="3" id="KW-0548">Nucleotidyltransferase</keyword>
<dbReference type="PANTHER" id="PTHR34047">
    <property type="entry name" value="NUCLEAR INTRON MATURASE 1, MITOCHONDRIAL-RELATED"/>
    <property type="match status" value="1"/>
</dbReference>
<evidence type="ECO:0000256" key="8">
    <source>
        <dbReference type="ARBA" id="ARBA00034120"/>
    </source>
</evidence>
<dbReference type="InterPro" id="IPR000123">
    <property type="entry name" value="Reverse_transcriptase_msDNA"/>
</dbReference>
<dbReference type="InterPro" id="IPR043502">
    <property type="entry name" value="DNA/RNA_pol_sf"/>
</dbReference>
<evidence type="ECO:0000256" key="5">
    <source>
        <dbReference type="ARBA" id="ARBA00022842"/>
    </source>
</evidence>
<evidence type="ECO:0000259" key="10">
    <source>
        <dbReference type="PROSITE" id="PS50878"/>
    </source>
</evidence>
<dbReference type="EC" id="2.7.7.49" evidence="1"/>
<dbReference type="Pfam" id="PF00078">
    <property type="entry name" value="RVT_1"/>
    <property type="match status" value="1"/>
</dbReference>
<reference evidence="11 12" key="1">
    <citation type="journal article" date="2014" name="Environ. Microbiol.">
        <title>Comparative genomics of the marine bacterial genus Glaciecola reveals the high degree of genomic diversity and genomic characteristic for cold adaptation.</title>
        <authorList>
            <person name="Qin Q.L."/>
            <person name="Xie B.B."/>
            <person name="Yu Y."/>
            <person name="Shu Y.L."/>
            <person name="Rong J.C."/>
            <person name="Zhang Y.J."/>
            <person name="Zhao D.L."/>
            <person name="Chen X.L."/>
            <person name="Zhang X.Y."/>
            <person name="Chen B."/>
            <person name="Zhou B.C."/>
            <person name="Zhang Y.Z."/>
        </authorList>
    </citation>
    <scope>NUCLEOTIDE SEQUENCE [LARGE SCALE GENOMIC DNA]</scope>
    <source>
        <strain evidence="11 12">NO2</strain>
    </source>
</reference>
<accession>A0ABQ0I0N2</accession>
<protein>
    <recommendedName>
        <fullName evidence="1">RNA-directed DNA polymerase</fullName>
        <ecNumber evidence="1">2.7.7.49</ecNumber>
    </recommendedName>
</protein>
<keyword evidence="4" id="KW-0479">Metal-binding</keyword>
<dbReference type="PROSITE" id="PS50878">
    <property type="entry name" value="RT_POL"/>
    <property type="match status" value="1"/>
</dbReference>
<keyword evidence="2" id="KW-0808">Transferase</keyword>
<evidence type="ECO:0000256" key="7">
    <source>
        <dbReference type="ARBA" id="ARBA00023118"/>
    </source>
</evidence>
<dbReference type="NCBIfam" id="NF038233">
    <property type="entry name" value="retron_St85_RT"/>
    <property type="match status" value="1"/>
</dbReference>
<proteinExistence type="inferred from homology"/>
<organism evidence="11 12">
    <name type="scientific">Paraglaciecola agarilytica NO2</name>
    <dbReference type="NCBI Taxonomy" id="1125747"/>
    <lineage>
        <taxon>Bacteria</taxon>
        <taxon>Pseudomonadati</taxon>
        <taxon>Pseudomonadota</taxon>
        <taxon>Gammaproteobacteria</taxon>
        <taxon>Alteromonadales</taxon>
        <taxon>Alteromonadaceae</taxon>
        <taxon>Paraglaciecola</taxon>
    </lineage>
</organism>
<gene>
    <name evidence="11" type="ORF">GAGA_0003</name>
</gene>
<evidence type="ECO:0000256" key="9">
    <source>
        <dbReference type="ARBA" id="ARBA00048173"/>
    </source>
</evidence>
<keyword evidence="5" id="KW-0460">Magnesium</keyword>
<dbReference type="InterPro" id="IPR000477">
    <property type="entry name" value="RT_dom"/>
</dbReference>
<evidence type="ECO:0000313" key="12">
    <source>
        <dbReference type="Proteomes" id="UP000008372"/>
    </source>
</evidence>
<dbReference type="EMBL" id="BAEK01000003">
    <property type="protein sequence ID" value="GAC02868.1"/>
    <property type="molecule type" value="Genomic_DNA"/>
</dbReference>
<evidence type="ECO:0000256" key="2">
    <source>
        <dbReference type="ARBA" id="ARBA00022679"/>
    </source>
</evidence>
<name>A0ABQ0I0N2_9ALTE</name>
<keyword evidence="7" id="KW-0051">Antiviral defense</keyword>
<keyword evidence="6 11" id="KW-0695">RNA-directed DNA polymerase</keyword>
<comment type="catalytic activity">
    <reaction evidence="9">
        <text>DNA(n) + a 2'-deoxyribonucleoside 5'-triphosphate = DNA(n+1) + diphosphate</text>
        <dbReference type="Rhea" id="RHEA:22508"/>
        <dbReference type="Rhea" id="RHEA-COMP:17339"/>
        <dbReference type="Rhea" id="RHEA-COMP:17340"/>
        <dbReference type="ChEBI" id="CHEBI:33019"/>
        <dbReference type="ChEBI" id="CHEBI:61560"/>
        <dbReference type="ChEBI" id="CHEBI:173112"/>
        <dbReference type="EC" id="2.7.7.49"/>
    </reaction>
</comment>